<dbReference type="EMBL" id="CP155447">
    <property type="protein sequence ID" value="XBH03408.1"/>
    <property type="molecule type" value="Genomic_DNA"/>
</dbReference>
<dbReference type="AlphaFoldDB" id="A0AAU7CE85"/>
<gene>
    <name evidence="5" type="ORF">V5E97_34625</name>
</gene>
<dbReference type="Pfam" id="PF07587">
    <property type="entry name" value="PSD1"/>
    <property type="match status" value="1"/>
</dbReference>
<dbReference type="RefSeq" id="WP_406696141.1">
    <property type="nucleotide sequence ID" value="NZ_CP155447.1"/>
</dbReference>
<evidence type="ECO:0000259" key="2">
    <source>
        <dbReference type="Pfam" id="PF07583"/>
    </source>
</evidence>
<dbReference type="Pfam" id="PF07635">
    <property type="entry name" value="PSCyt1"/>
    <property type="match status" value="1"/>
</dbReference>
<dbReference type="GO" id="GO:0020037">
    <property type="term" value="F:heme binding"/>
    <property type="evidence" value="ECO:0007669"/>
    <property type="project" value="InterPro"/>
</dbReference>
<feature type="domain" description="Cytochrome C Planctomycete-type" evidence="4">
    <location>
        <begin position="53"/>
        <end position="114"/>
    </location>
</feature>
<evidence type="ECO:0000313" key="5">
    <source>
        <dbReference type="EMBL" id="XBH03408.1"/>
    </source>
</evidence>
<dbReference type="InterPro" id="IPR011444">
    <property type="entry name" value="DUF1549"/>
</dbReference>
<name>A0AAU7CE85_9BACT</name>
<organism evidence="5">
    <name type="scientific">Singulisphaera sp. Ch08</name>
    <dbReference type="NCBI Taxonomy" id="3120278"/>
    <lineage>
        <taxon>Bacteria</taxon>
        <taxon>Pseudomonadati</taxon>
        <taxon>Planctomycetota</taxon>
        <taxon>Planctomycetia</taxon>
        <taxon>Isosphaerales</taxon>
        <taxon>Isosphaeraceae</taxon>
        <taxon>Singulisphaera</taxon>
    </lineage>
</organism>
<dbReference type="InterPro" id="IPR036909">
    <property type="entry name" value="Cyt_c-like_dom_sf"/>
</dbReference>
<dbReference type="Pfam" id="PF07583">
    <property type="entry name" value="PSCyt2"/>
    <property type="match status" value="1"/>
</dbReference>
<protein>
    <submittedName>
        <fullName evidence="5">PSD1 and planctomycete cytochrome C domain-containing protein</fullName>
    </submittedName>
</protein>
<feature type="signal peptide" evidence="1">
    <location>
        <begin position="1"/>
        <end position="25"/>
    </location>
</feature>
<dbReference type="PANTHER" id="PTHR35889">
    <property type="entry name" value="CYCLOINULO-OLIGOSACCHARIDE FRUCTANOTRANSFERASE-RELATED"/>
    <property type="match status" value="1"/>
</dbReference>
<evidence type="ECO:0000259" key="3">
    <source>
        <dbReference type="Pfam" id="PF07587"/>
    </source>
</evidence>
<evidence type="ECO:0000259" key="4">
    <source>
        <dbReference type="Pfam" id="PF07635"/>
    </source>
</evidence>
<dbReference type="InterPro" id="IPR011429">
    <property type="entry name" value="Cyt_c_Planctomycete-type"/>
</dbReference>
<feature type="domain" description="DUF1553" evidence="3">
    <location>
        <begin position="715"/>
        <end position="978"/>
    </location>
</feature>
<dbReference type="GO" id="GO:0009055">
    <property type="term" value="F:electron transfer activity"/>
    <property type="evidence" value="ECO:0007669"/>
    <property type="project" value="InterPro"/>
</dbReference>
<feature type="chain" id="PRO_5043963796" evidence="1">
    <location>
        <begin position="26"/>
        <end position="1033"/>
    </location>
</feature>
<accession>A0AAU7CE85</accession>
<dbReference type="InterPro" id="IPR022655">
    <property type="entry name" value="DUF1553"/>
</dbReference>
<reference evidence="5" key="1">
    <citation type="submission" date="2024-05" db="EMBL/GenBank/DDBJ databases">
        <title>Planctomycetes of the genus Singulisphaera possess chitinolytic capabilities.</title>
        <authorList>
            <person name="Ivanova A."/>
        </authorList>
    </citation>
    <scope>NUCLEOTIDE SEQUENCE</scope>
    <source>
        <strain evidence="5">Ch08T</strain>
    </source>
</reference>
<keyword evidence="1" id="KW-0732">Signal</keyword>
<feature type="domain" description="DUF1549" evidence="2">
    <location>
        <begin position="163"/>
        <end position="368"/>
    </location>
</feature>
<dbReference type="PANTHER" id="PTHR35889:SF3">
    <property type="entry name" value="F-BOX DOMAIN-CONTAINING PROTEIN"/>
    <property type="match status" value="1"/>
</dbReference>
<sequence length="1033" mass="115146">MTGHRLRGAWLILLGLLISSRSMLADEPTAPVGKAKAPVDFDRQIRPILSDTCFKCHGPDAAERQAELRLDLRDAALQPAESGKPAIVPGHPEESTLVKRVFSTRQSFVMPPPESNRTLTAEQRSLLRDWIAEGAKYQTHWSLTAPVRSPLPEVGDRNWPQNPIDHFILAKLESEKLRPSAQADRTTLIRRLTLDLTGLPPTPREVDAFLADGHANAYERLVDRLLNSSRYGERMALDWLDASRYADTHGYHIDSGRDMTLWRDWVIDAFNRNLPFDQFTVEQLAGDLLPKPTLSQQVASGFNRNHMINFEGGAIPEEYQTAYVIDRVNTTGTVWLGLTVGCAQCHDHKFDPVTQKEYYQLYAFFNNLPENGLDGRKGNAEPMIPVPSSAQLAAIVSQTTAIGDLERRIQGPMPSVDAQQIQWEHSLKNAIGAGWVALTPDTMTAKAGTTFETLEDQSIVVRGANPDTDVYTLTAPAPQQPITAIRLETLPDNSLPGNGPGRSINGNVVLTEVRFDADTPLKIKSVHADYSQADHPATHAIDGRKSTGWSIFPEVGKPHSVIFELDKPLIAKEGMRLSTTLEFESVWARHQLGKFRLSVTSAERPHEGLELPEQIARIVASNQAQRSAAESDALRAYYRTHVSAEYKTLSRELAALKKAHADFEKTIPTTMVMREMSKPRDTYLLERGQYDKHGEKVVAGTPASLPPLPKGAPVTRLDLARWLVDRSHPLTARVTVNRLWQTIFGTGIVETSDDFGSQGALPSHPELLDWLAVKFQEGWDVKAMIRMIVTSATYRQSAISSPELIARDPNNRLLARGVRHRLQAEFIRDQALAVSGLLDHRIGGQSVSPYQPAGLWEELASRLDGQNWTAQTYEQSRGRDLYRRTMYTFWKRTSPPPTLVTFDAPDRETCTVRRSRTNTPLQALVLMNDPTYVEASRKLAERMMLEGGSTPEERIQFAFRLATARRPTDVEIQVLSDLFQAQRSAFRQDVAAASKLLGVGESRRNLDLDVPELAAWSMVASAILNLDETVTKG</sequence>
<dbReference type="SUPFAM" id="SSF46626">
    <property type="entry name" value="Cytochrome c"/>
    <property type="match status" value="1"/>
</dbReference>
<proteinExistence type="predicted"/>
<evidence type="ECO:0000256" key="1">
    <source>
        <dbReference type="SAM" id="SignalP"/>
    </source>
</evidence>